<sequence length="138" mass="15458">MGGAMKYEKVLSRLVKELHNVVHYQNVGGKLQLTSAQENALHTCQTSLGDTASLPRQRRSERNKAKKLLTKLYETSKVLLLVFIFAIPAQQRFYLKETIVPRLQTWIASVTIPAWLEAESMRIVGAKLPSLAGHQGTT</sequence>
<dbReference type="AlphaFoldDB" id="A0A5N6E6U6"/>
<name>A0A5N6E6U6_9EURO</name>
<gene>
    <name evidence="1" type="ORF">BDV33DRAFT_69430</name>
</gene>
<protein>
    <submittedName>
        <fullName evidence="1">Uncharacterized protein</fullName>
    </submittedName>
</protein>
<proteinExistence type="predicted"/>
<organism evidence="1 2">
    <name type="scientific">Aspergillus novoparasiticus</name>
    <dbReference type="NCBI Taxonomy" id="986946"/>
    <lineage>
        <taxon>Eukaryota</taxon>
        <taxon>Fungi</taxon>
        <taxon>Dikarya</taxon>
        <taxon>Ascomycota</taxon>
        <taxon>Pezizomycotina</taxon>
        <taxon>Eurotiomycetes</taxon>
        <taxon>Eurotiomycetidae</taxon>
        <taxon>Eurotiales</taxon>
        <taxon>Aspergillaceae</taxon>
        <taxon>Aspergillus</taxon>
        <taxon>Aspergillus subgen. Circumdati</taxon>
    </lineage>
</organism>
<dbReference type="EMBL" id="ML733643">
    <property type="protein sequence ID" value="KAB8213296.1"/>
    <property type="molecule type" value="Genomic_DNA"/>
</dbReference>
<evidence type="ECO:0000313" key="2">
    <source>
        <dbReference type="Proteomes" id="UP000326799"/>
    </source>
</evidence>
<dbReference type="Proteomes" id="UP000326799">
    <property type="component" value="Unassembled WGS sequence"/>
</dbReference>
<reference evidence="1 2" key="1">
    <citation type="submission" date="2019-04" db="EMBL/GenBank/DDBJ databases">
        <title>Fungal friends and foes A comparative genomics study of 23 Aspergillus species from section Flavi.</title>
        <authorList>
            <consortium name="DOE Joint Genome Institute"/>
            <person name="Kjaerbolling I."/>
            <person name="Vesth T.C."/>
            <person name="Frisvad J.C."/>
            <person name="Nybo J.L."/>
            <person name="Theobald S."/>
            <person name="Kildgaard S."/>
            <person name="Petersen T.I."/>
            <person name="Kuo A."/>
            <person name="Sato A."/>
            <person name="Lyhne E.K."/>
            <person name="Kogle M.E."/>
            <person name="Wiebenga A."/>
            <person name="Kun R.S."/>
            <person name="Lubbers R.J."/>
            <person name="Makela M.R."/>
            <person name="Barry K."/>
            <person name="Chovatia M."/>
            <person name="Clum A."/>
            <person name="Daum C."/>
            <person name="Haridas S."/>
            <person name="He G."/>
            <person name="LaButti K."/>
            <person name="Lipzen A."/>
            <person name="Mondo S."/>
            <person name="Pangilinan J."/>
            <person name="Riley R."/>
            <person name="Salamov A."/>
            <person name="Simmons B.A."/>
            <person name="Magnuson J.K."/>
            <person name="Henrissat B."/>
            <person name="Mortensen U.H."/>
            <person name="Larsen T.O."/>
            <person name="De vries R.P."/>
            <person name="Grigoriev I.V."/>
            <person name="Machida M."/>
            <person name="Baker S.E."/>
            <person name="Andersen M.R."/>
        </authorList>
    </citation>
    <scope>NUCLEOTIDE SEQUENCE [LARGE SCALE GENOMIC DNA]</scope>
    <source>
        <strain evidence="1 2">CBS 126849</strain>
    </source>
</reference>
<accession>A0A5N6E6U6</accession>
<evidence type="ECO:0000313" key="1">
    <source>
        <dbReference type="EMBL" id="KAB8213296.1"/>
    </source>
</evidence>
<keyword evidence="2" id="KW-1185">Reference proteome</keyword>